<sequence>MASEQIIIFSARTRSPLMWLGAFGILTGAGTGGAGREAGPESLIFPGAGSANVVVGVGAI</sequence>
<reference evidence="1 2" key="1">
    <citation type="submission" date="2016-06" db="EMBL/GenBank/DDBJ databases">
        <authorList>
            <person name="Kjaerup R.B."/>
            <person name="Dalgaard T.S."/>
            <person name="Juul-Madsen H.R."/>
        </authorList>
    </citation>
    <scope>NUCLEOTIDE SEQUENCE [LARGE SCALE GENOMIC DNA]</scope>
    <source>
        <strain evidence="1 2">1276495.2</strain>
    </source>
</reference>
<comment type="caution">
    <text evidence="1">The sequence shown here is derived from an EMBL/GenBank/DDBJ whole genome shotgun (WGS) entry which is preliminary data.</text>
</comment>
<protein>
    <submittedName>
        <fullName evidence="1">Uncharacterized protein</fullName>
    </submittedName>
</protein>
<dbReference type="Proteomes" id="UP000093925">
    <property type="component" value="Unassembled WGS sequence"/>
</dbReference>
<dbReference type="AlphaFoldDB" id="A0A1A3KTE3"/>
<evidence type="ECO:0000313" key="1">
    <source>
        <dbReference type="EMBL" id="OBJ87216.1"/>
    </source>
</evidence>
<gene>
    <name evidence="1" type="ORF">A5640_08075</name>
</gene>
<dbReference type="EMBL" id="LZLM01000048">
    <property type="protein sequence ID" value="OBJ87216.1"/>
    <property type="molecule type" value="Genomic_DNA"/>
</dbReference>
<organism evidence="1 2">
    <name type="scientific">Mycobacterium asiaticum</name>
    <dbReference type="NCBI Taxonomy" id="1790"/>
    <lineage>
        <taxon>Bacteria</taxon>
        <taxon>Bacillati</taxon>
        <taxon>Actinomycetota</taxon>
        <taxon>Actinomycetes</taxon>
        <taxon>Mycobacteriales</taxon>
        <taxon>Mycobacteriaceae</taxon>
        <taxon>Mycobacterium</taxon>
    </lineage>
</organism>
<proteinExistence type="predicted"/>
<evidence type="ECO:0000313" key="2">
    <source>
        <dbReference type="Proteomes" id="UP000093925"/>
    </source>
</evidence>
<accession>A0A1A3KTE3</accession>
<name>A0A1A3KTE3_MYCAS</name>